<evidence type="ECO:0000256" key="8">
    <source>
        <dbReference type="ARBA" id="ARBA00022857"/>
    </source>
</evidence>
<keyword evidence="8" id="KW-0521">NADP</keyword>
<dbReference type="SUPFAM" id="SSF46458">
    <property type="entry name" value="Globin-like"/>
    <property type="match status" value="1"/>
</dbReference>
<dbReference type="InterPro" id="IPR012292">
    <property type="entry name" value="Globin/Proto"/>
</dbReference>
<dbReference type="GO" id="GO:0071949">
    <property type="term" value="F:FAD binding"/>
    <property type="evidence" value="ECO:0007669"/>
    <property type="project" value="TreeGrafter"/>
</dbReference>
<evidence type="ECO:0000256" key="3">
    <source>
        <dbReference type="ARBA" id="ARBA00012229"/>
    </source>
</evidence>
<evidence type="ECO:0000313" key="17">
    <source>
        <dbReference type="EMBL" id="KUF15308.1"/>
    </source>
</evidence>
<keyword evidence="6" id="KW-0001">2Fe-2S</keyword>
<dbReference type="InterPro" id="IPR017938">
    <property type="entry name" value="Riboflavin_synthase-like_b-brl"/>
</dbReference>
<dbReference type="GO" id="GO:0008941">
    <property type="term" value="F:nitric oxide dioxygenase NAD(P)H activity"/>
    <property type="evidence" value="ECO:0007669"/>
    <property type="project" value="UniProtKB-EC"/>
</dbReference>
<dbReference type="InterPro" id="IPR017927">
    <property type="entry name" value="FAD-bd_FR_type"/>
</dbReference>
<accession>A0A0W7WXJ9</accession>
<reference evidence="17 18" key="1">
    <citation type="submission" date="2015-12" db="EMBL/GenBank/DDBJ databases">
        <title>Draft genome sequence of Streptomyces silvensis ATCC 53525, a producer of novel hormone antagonists.</title>
        <authorList>
            <person name="Johnston C.W."/>
            <person name="Li Y."/>
            <person name="Magarvey N.A."/>
        </authorList>
    </citation>
    <scope>NUCLEOTIDE SEQUENCE [LARGE SCALE GENOMIC DNA]</scope>
    <source>
        <strain evidence="17 18">ATCC 53525</strain>
    </source>
</reference>
<dbReference type="RefSeq" id="WP_058850406.1">
    <property type="nucleotide sequence ID" value="NZ_LOCL01000045.1"/>
</dbReference>
<dbReference type="FunFam" id="1.10.490.10:FF:000003">
    <property type="entry name" value="Flavohemoprotein"/>
    <property type="match status" value="1"/>
</dbReference>
<feature type="domain" description="Globin" evidence="15">
    <location>
        <begin position="1"/>
        <end position="141"/>
    </location>
</feature>
<evidence type="ECO:0000259" key="15">
    <source>
        <dbReference type="PROSITE" id="PS01033"/>
    </source>
</evidence>
<feature type="region of interest" description="Disordered" evidence="14">
    <location>
        <begin position="475"/>
        <end position="495"/>
    </location>
</feature>
<dbReference type="PROSITE" id="PS51384">
    <property type="entry name" value="FAD_FR"/>
    <property type="match status" value="1"/>
</dbReference>
<dbReference type="Gene3D" id="2.40.30.10">
    <property type="entry name" value="Translation factors"/>
    <property type="match status" value="1"/>
</dbReference>
<keyword evidence="9" id="KW-0408">Iron</keyword>
<dbReference type="InterPro" id="IPR008333">
    <property type="entry name" value="Cbr1-like_FAD-bd_dom"/>
</dbReference>
<keyword evidence="5" id="KW-0813">Transport</keyword>
<dbReference type="InterPro" id="IPR000971">
    <property type="entry name" value="Globin"/>
</dbReference>
<evidence type="ECO:0000256" key="4">
    <source>
        <dbReference type="ARBA" id="ARBA00022617"/>
    </source>
</evidence>
<keyword evidence="7" id="KW-0479">Metal-binding</keyword>
<dbReference type="InterPro" id="IPR009050">
    <property type="entry name" value="Globin-like_sf"/>
</dbReference>
<dbReference type="GO" id="GO:0051537">
    <property type="term" value="F:2 iron, 2 sulfur cluster binding"/>
    <property type="evidence" value="ECO:0007669"/>
    <property type="project" value="UniProtKB-KW"/>
</dbReference>
<evidence type="ECO:0000256" key="2">
    <source>
        <dbReference type="ARBA" id="ARBA00006401"/>
    </source>
</evidence>
<dbReference type="InterPro" id="IPR001433">
    <property type="entry name" value="OxRdtase_FAD/NAD-bd"/>
</dbReference>
<evidence type="ECO:0000256" key="5">
    <source>
        <dbReference type="ARBA" id="ARBA00022621"/>
    </source>
</evidence>
<dbReference type="EC" id="1.14.12.17" evidence="3"/>
<comment type="similarity">
    <text evidence="2">In the C-terminal section; belongs to the flavoprotein pyridine nucleotide cytochrome reductase family.</text>
</comment>
<dbReference type="Pfam" id="PF00970">
    <property type="entry name" value="FAD_binding_6"/>
    <property type="match status" value="1"/>
</dbReference>
<evidence type="ECO:0000256" key="14">
    <source>
        <dbReference type="SAM" id="MobiDB-lite"/>
    </source>
</evidence>
<dbReference type="PANTHER" id="PTHR43396">
    <property type="entry name" value="FLAVOHEMOPROTEIN"/>
    <property type="match status" value="1"/>
</dbReference>
<organism evidence="17 18">
    <name type="scientific">Streptomyces silvensis</name>
    <dbReference type="NCBI Taxonomy" id="1765722"/>
    <lineage>
        <taxon>Bacteria</taxon>
        <taxon>Bacillati</taxon>
        <taxon>Actinomycetota</taxon>
        <taxon>Actinomycetes</taxon>
        <taxon>Kitasatosporales</taxon>
        <taxon>Streptomycetaceae</taxon>
        <taxon>Streptomyces</taxon>
    </lineage>
</organism>
<sequence>MLSEQSAATVRATLPVVGAAIEDITARFYDRLFAAHPELLRDLFNRGNQAAGTQRQALAGSIAAFARHLVDRPDERPDTMLARIAHKHASLGVAPAQYETVREHLFAAIGEVLGDAVTPAVAAAWDEVYWLMANALIAIEARLYAERGIGAGPDTLREWEVVERVEETPDVASFRLRPADGIPAPAFRPGQYVSVQVRLPDGARQIRQYSLSGAPGAGVWQISVKRVRGSRAEGPGAGAEGSRAGASRTAGAEAGADRTAGAGADRTAGAGGGVCAPEGEVSTHLHAHVRAGSRLRLSGAYGDLVLDDGRRTTGVTGVTGAAGADGRGGKGDSGGKGGSGGAPLLLASAGIGVTPMIAMLRHLAATGHRAPVTVVHGDRSPADHALRADHLACAGELPGAETHFWYEHPEPGHPADRTGRVDLAAVAVAPGTRAYLCGPVPFMRAVRAQLIAKGVAPADIHYEVFGPDLWLASPSSSGPVGEATMSSTVTGSRAA</sequence>
<dbReference type="STRING" id="1765722.AT728_29540"/>
<evidence type="ECO:0000256" key="13">
    <source>
        <dbReference type="ARBA" id="ARBA00049433"/>
    </source>
</evidence>
<dbReference type="SUPFAM" id="SSF52343">
    <property type="entry name" value="Ferredoxin reductase-like, C-terminal NADP-linked domain"/>
    <property type="match status" value="1"/>
</dbReference>
<evidence type="ECO:0000256" key="11">
    <source>
        <dbReference type="ARBA" id="ARBA00023027"/>
    </source>
</evidence>
<feature type="domain" description="FAD-binding FR-type" evidence="16">
    <location>
        <begin position="154"/>
        <end position="307"/>
    </location>
</feature>
<keyword evidence="18" id="KW-1185">Reference proteome</keyword>
<feature type="compositionally biased region" description="Gly residues" evidence="14">
    <location>
        <begin position="323"/>
        <end position="337"/>
    </location>
</feature>
<feature type="region of interest" description="Disordered" evidence="14">
    <location>
        <begin position="231"/>
        <end position="271"/>
    </location>
</feature>
<dbReference type="GO" id="GO:0046210">
    <property type="term" value="P:nitric oxide catabolic process"/>
    <property type="evidence" value="ECO:0007669"/>
    <property type="project" value="TreeGrafter"/>
</dbReference>
<dbReference type="Gene3D" id="3.40.50.80">
    <property type="entry name" value="Nucleotide-binding domain of ferredoxin-NADP reductase (FNR) module"/>
    <property type="match status" value="1"/>
</dbReference>
<feature type="region of interest" description="Disordered" evidence="14">
    <location>
        <begin position="314"/>
        <end position="337"/>
    </location>
</feature>
<keyword evidence="11" id="KW-0520">NAD</keyword>
<evidence type="ECO:0000256" key="6">
    <source>
        <dbReference type="ARBA" id="ARBA00022714"/>
    </source>
</evidence>
<dbReference type="Proteomes" id="UP000054804">
    <property type="component" value="Unassembled WGS sequence"/>
</dbReference>
<dbReference type="CDD" id="cd14782">
    <property type="entry name" value="FHb-globin_2"/>
    <property type="match status" value="1"/>
</dbReference>
<evidence type="ECO:0000256" key="1">
    <source>
        <dbReference type="ARBA" id="ARBA00001970"/>
    </source>
</evidence>
<gene>
    <name evidence="17" type="ORF">AT728_29540</name>
</gene>
<evidence type="ECO:0000256" key="10">
    <source>
        <dbReference type="ARBA" id="ARBA00023014"/>
    </source>
</evidence>
<dbReference type="OrthoDB" id="9801223at2"/>
<dbReference type="PANTHER" id="PTHR43396:SF3">
    <property type="entry name" value="FLAVOHEMOPROTEIN"/>
    <property type="match status" value="1"/>
</dbReference>
<proteinExistence type="inferred from homology"/>
<evidence type="ECO:0000256" key="12">
    <source>
        <dbReference type="ARBA" id="ARBA00048649"/>
    </source>
</evidence>
<dbReference type="EMBL" id="LOCL01000045">
    <property type="protein sequence ID" value="KUF15308.1"/>
    <property type="molecule type" value="Genomic_DNA"/>
</dbReference>
<dbReference type="InterPro" id="IPR039261">
    <property type="entry name" value="FNR_nucleotide-bd"/>
</dbReference>
<evidence type="ECO:0000313" key="18">
    <source>
        <dbReference type="Proteomes" id="UP000054804"/>
    </source>
</evidence>
<comment type="catalytic activity">
    <reaction evidence="12">
        <text>2 nitric oxide + NADH + 2 O2 = 2 nitrate + NAD(+) + H(+)</text>
        <dbReference type="Rhea" id="RHEA:19469"/>
        <dbReference type="ChEBI" id="CHEBI:15378"/>
        <dbReference type="ChEBI" id="CHEBI:15379"/>
        <dbReference type="ChEBI" id="CHEBI:16480"/>
        <dbReference type="ChEBI" id="CHEBI:17632"/>
        <dbReference type="ChEBI" id="CHEBI:57540"/>
        <dbReference type="ChEBI" id="CHEBI:57945"/>
        <dbReference type="EC" id="1.14.12.17"/>
    </reaction>
</comment>
<comment type="cofactor">
    <cofactor evidence="1">
        <name>heme b</name>
        <dbReference type="ChEBI" id="CHEBI:60344"/>
    </cofactor>
</comment>
<comment type="caution">
    <text evidence="17">The sequence shown here is derived from an EMBL/GenBank/DDBJ whole genome shotgun (WGS) entry which is preliminary data.</text>
</comment>
<dbReference type="AlphaFoldDB" id="A0A0W7WXJ9"/>
<dbReference type="GO" id="GO:0019825">
    <property type="term" value="F:oxygen binding"/>
    <property type="evidence" value="ECO:0007669"/>
    <property type="project" value="InterPro"/>
</dbReference>
<protein>
    <recommendedName>
        <fullName evidence="3">nitric oxide dioxygenase</fullName>
        <ecNumber evidence="3">1.14.12.17</ecNumber>
    </recommendedName>
</protein>
<comment type="catalytic activity">
    <reaction evidence="13">
        <text>2 nitric oxide + NADPH + 2 O2 = 2 nitrate + NADP(+) + H(+)</text>
        <dbReference type="Rhea" id="RHEA:19465"/>
        <dbReference type="ChEBI" id="CHEBI:15378"/>
        <dbReference type="ChEBI" id="CHEBI:15379"/>
        <dbReference type="ChEBI" id="CHEBI:16480"/>
        <dbReference type="ChEBI" id="CHEBI:17632"/>
        <dbReference type="ChEBI" id="CHEBI:57783"/>
        <dbReference type="ChEBI" id="CHEBI:58349"/>
        <dbReference type="EC" id="1.14.12.17"/>
    </reaction>
</comment>
<name>A0A0W7WXJ9_9ACTN</name>
<dbReference type="Pfam" id="PF00042">
    <property type="entry name" value="Globin"/>
    <property type="match status" value="1"/>
</dbReference>
<dbReference type="Gene3D" id="1.10.490.10">
    <property type="entry name" value="Globins"/>
    <property type="match status" value="1"/>
</dbReference>
<evidence type="ECO:0000256" key="7">
    <source>
        <dbReference type="ARBA" id="ARBA00022723"/>
    </source>
</evidence>
<keyword evidence="4" id="KW-0349">Heme</keyword>
<dbReference type="GO" id="GO:0020037">
    <property type="term" value="F:heme binding"/>
    <property type="evidence" value="ECO:0007669"/>
    <property type="project" value="InterPro"/>
</dbReference>
<evidence type="ECO:0000259" key="16">
    <source>
        <dbReference type="PROSITE" id="PS51384"/>
    </source>
</evidence>
<feature type="compositionally biased region" description="Low complexity" evidence="14">
    <location>
        <begin position="240"/>
        <end position="268"/>
    </location>
</feature>
<dbReference type="GO" id="GO:0046872">
    <property type="term" value="F:metal ion binding"/>
    <property type="evidence" value="ECO:0007669"/>
    <property type="project" value="UniProtKB-KW"/>
</dbReference>
<dbReference type="CDD" id="cd06184">
    <property type="entry name" value="flavohem_like_fad_nad_binding"/>
    <property type="match status" value="1"/>
</dbReference>
<dbReference type="PROSITE" id="PS01033">
    <property type="entry name" value="GLOBIN"/>
    <property type="match status" value="1"/>
</dbReference>
<dbReference type="GO" id="GO:0071500">
    <property type="term" value="P:cellular response to nitrosative stress"/>
    <property type="evidence" value="ECO:0007669"/>
    <property type="project" value="TreeGrafter"/>
</dbReference>
<keyword evidence="5" id="KW-0561">Oxygen transport</keyword>
<dbReference type="Pfam" id="PF00175">
    <property type="entry name" value="NAD_binding_1"/>
    <property type="match status" value="1"/>
</dbReference>
<evidence type="ECO:0000256" key="9">
    <source>
        <dbReference type="ARBA" id="ARBA00023004"/>
    </source>
</evidence>
<keyword evidence="10" id="KW-0411">Iron-sulfur</keyword>
<dbReference type="GO" id="GO:0005344">
    <property type="term" value="F:oxygen carrier activity"/>
    <property type="evidence" value="ECO:0007669"/>
    <property type="project" value="UniProtKB-KW"/>
</dbReference>
<dbReference type="SUPFAM" id="SSF63380">
    <property type="entry name" value="Riboflavin synthase domain-like"/>
    <property type="match status" value="1"/>
</dbReference>